<reference evidence="9 10" key="1">
    <citation type="submission" date="2013-07" db="EMBL/GenBank/DDBJ databases">
        <title>The Genome Sequence of Cryptococcus heveanensis BCC8398.</title>
        <authorList>
            <consortium name="The Broad Institute Genome Sequencing Platform"/>
            <person name="Cuomo C."/>
            <person name="Litvintseva A."/>
            <person name="Chen Y."/>
            <person name="Heitman J."/>
            <person name="Sun S."/>
            <person name="Springer D."/>
            <person name="Dromer F."/>
            <person name="Young S.K."/>
            <person name="Zeng Q."/>
            <person name="Gargeya S."/>
            <person name="Fitzgerald M."/>
            <person name="Abouelleil A."/>
            <person name="Alvarado L."/>
            <person name="Berlin A.M."/>
            <person name="Chapman S.B."/>
            <person name="Dewar J."/>
            <person name="Goldberg J."/>
            <person name="Griggs A."/>
            <person name="Gujja S."/>
            <person name="Hansen M."/>
            <person name="Howarth C."/>
            <person name="Imamovic A."/>
            <person name="Larimer J."/>
            <person name="McCowan C."/>
            <person name="Murphy C."/>
            <person name="Pearson M."/>
            <person name="Priest M."/>
            <person name="Roberts A."/>
            <person name="Saif S."/>
            <person name="Shea T."/>
            <person name="Sykes S."/>
            <person name="Wortman J."/>
            <person name="Nusbaum C."/>
            <person name="Birren B."/>
        </authorList>
    </citation>
    <scope>NUCLEOTIDE SEQUENCE [LARGE SCALE GENOMIC DNA]</scope>
    <source>
        <strain evidence="9 10">BCC8398</strain>
    </source>
</reference>
<dbReference type="InterPro" id="IPR037524">
    <property type="entry name" value="PA14/GLEYA"/>
</dbReference>
<evidence type="ECO:0000256" key="6">
    <source>
        <dbReference type="ARBA" id="ARBA00023295"/>
    </source>
</evidence>
<dbReference type="EMBL" id="KI669496">
    <property type="protein sequence ID" value="OCF36321.1"/>
    <property type="molecule type" value="Genomic_DNA"/>
</dbReference>
<organism evidence="9 10">
    <name type="scientific">Kwoniella heveanensis BCC8398</name>
    <dbReference type="NCBI Taxonomy" id="1296120"/>
    <lineage>
        <taxon>Eukaryota</taxon>
        <taxon>Fungi</taxon>
        <taxon>Dikarya</taxon>
        <taxon>Basidiomycota</taxon>
        <taxon>Agaricomycotina</taxon>
        <taxon>Tremellomycetes</taxon>
        <taxon>Tremellales</taxon>
        <taxon>Cryptococcaceae</taxon>
        <taxon>Kwoniella</taxon>
    </lineage>
</organism>
<evidence type="ECO:0000259" key="8">
    <source>
        <dbReference type="PROSITE" id="PS51820"/>
    </source>
</evidence>
<dbReference type="InterPro" id="IPR002772">
    <property type="entry name" value="Glyco_hydro_3_C"/>
</dbReference>
<evidence type="ECO:0000313" key="9">
    <source>
        <dbReference type="EMBL" id="OCF36321.1"/>
    </source>
</evidence>
<keyword evidence="4 7" id="KW-0378">Hydrolase</keyword>
<dbReference type="InterPro" id="IPR050288">
    <property type="entry name" value="Cellulose_deg_GH3"/>
</dbReference>
<dbReference type="Proteomes" id="UP000092666">
    <property type="component" value="Unassembled WGS sequence"/>
</dbReference>
<dbReference type="InterPro" id="IPR013783">
    <property type="entry name" value="Ig-like_fold"/>
</dbReference>
<dbReference type="Pfam" id="PF14310">
    <property type="entry name" value="Fn3-like"/>
    <property type="match status" value="1"/>
</dbReference>
<dbReference type="Gene3D" id="3.20.20.300">
    <property type="entry name" value="Glycoside hydrolase, family 3, N-terminal domain"/>
    <property type="match status" value="1"/>
</dbReference>
<reference evidence="10" key="2">
    <citation type="submission" date="2013-12" db="EMBL/GenBank/DDBJ databases">
        <title>Evolution of pathogenesis and genome organization in the Tremellales.</title>
        <authorList>
            <person name="Cuomo C."/>
            <person name="Litvintseva A."/>
            <person name="Heitman J."/>
            <person name="Chen Y."/>
            <person name="Sun S."/>
            <person name="Springer D."/>
            <person name="Dromer F."/>
            <person name="Young S."/>
            <person name="Zeng Q."/>
            <person name="Chapman S."/>
            <person name="Gujja S."/>
            <person name="Saif S."/>
            <person name="Birren B."/>
        </authorList>
    </citation>
    <scope>NUCLEOTIDE SEQUENCE [LARGE SCALE GENOMIC DNA]</scope>
    <source>
        <strain evidence="10">BCC8398</strain>
    </source>
</reference>
<keyword evidence="7" id="KW-0624">Polysaccharide degradation</keyword>
<dbReference type="Pfam" id="PF01915">
    <property type="entry name" value="Glyco_hydro_3_C"/>
    <property type="match status" value="1"/>
</dbReference>
<accession>A0A1B9GZ64</accession>
<dbReference type="InterPro" id="IPR017853">
    <property type="entry name" value="GH"/>
</dbReference>
<evidence type="ECO:0000256" key="3">
    <source>
        <dbReference type="ARBA" id="ARBA00012744"/>
    </source>
</evidence>
<dbReference type="SUPFAM" id="SSF51445">
    <property type="entry name" value="(Trans)glycosidases"/>
    <property type="match status" value="1"/>
</dbReference>
<gene>
    <name evidence="9" type="ORF">I316_02196</name>
</gene>
<protein>
    <recommendedName>
        <fullName evidence="3 7">beta-glucosidase</fullName>
        <ecNumber evidence="3 7">3.2.1.21</ecNumber>
    </recommendedName>
</protein>
<dbReference type="PANTHER" id="PTHR42715">
    <property type="entry name" value="BETA-GLUCOSIDASE"/>
    <property type="match status" value="1"/>
</dbReference>
<dbReference type="PRINTS" id="PR00133">
    <property type="entry name" value="GLHYDRLASE3"/>
</dbReference>
<dbReference type="Gene3D" id="2.60.40.10">
    <property type="entry name" value="Immunoglobulins"/>
    <property type="match status" value="1"/>
</dbReference>
<comment type="pathway">
    <text evidence="7">Glycan metabolism; cellulose degradation.</text>
</comment>
<dbReference type="EC" id="3.2.1.21" evidence="3 7"/>
<evidence type="ECO:0000313" key="10">
    <source>
        <dbReference type="Proteomes" id="UP000092666"/>
    </source>
</evidence>
<dbReference type="FunFam" id="2.60.40.10:FF:002799">
    <property type="entry name" value="Beta-glucosidase, putative"/>
    <property type="match status" value="1"/>
</dbReference>
<evidence type="ECO:0000256" key="7">
    <source>
        <dbReference type="RuleBase" id="RU361161"/>
    </source>
</evidence>
<evidence type="ECO:0000256" key="2">
    <source>
        <dbReference type="ARBA" id="ARBA00005336"/>
    </source>
</evidence>
<comment type="catalytic activity">
    <reaction evidence="1 7">
        <text>Hydrolysis of terminal, non-reducing beta-D-glucosyl residues with release of beta-D-glucose.</text>
        <dbReference type="EC" id="3.2.1.21"/>
    </reaction>
</comment>
<dbReference type="InterPro" id="IPR001764">
    <property type="entry name" value="Glyco_hydro_3_N"/>
</dbReference>
<evidence type="ECO:0000256" key="5">
    <source>
        <dbReference type="ARBA" id="ARBA00023277"/>
    </source>
</evidence>
<dbReference type="InterPro" id="IPR011658">
    <property type="entry name" value="PA14_dom"/>
</dbReference>
<dbReference type="GO" id="GO:0008422">
    <property type="term" value="F:beta-glucosidase activity"/>
    <property type="evidence" value="ECO:0007669"/>
    <property type="project" value="UniProtKB-EC"/>
</dbReference>
<dbReference type="InterPro" id="IPR019800">
    <property type="entry name" value="Glyco_hydro_3_AS"/>
</dbReference>
<dbReference type="PROSITE" id="PS51820">
    <property type="entry name" value="PA14"/>
    <property type="match status" value="1"/>
</dbReference>
<dbReference type="OrthoDB" id="47059at2759"/>
<keyword evidence="10" id="KW-1185">Reference proteome</keyword>
<dbReference type="STRING" id="1296120.A0A1B9GZ64"/>
<dbReference type="FunFam" id="3.20.20.300:FF:000006">
    <property type="entry name" value="Beta-glucosidase H"/>
    <property type="match status" value="1"/>
</dbReference>
<dbReference type="GO" id="GO:0030245">
    <property type="term" value="P:cellulose catabolic process"/>
    <property type="evidence" value="ECO:0007669"/>
    <property type="project" value="UniProtKB-UniPathway"/>
</dbReference>
<dbReference type="SUPFAM" id="SSF52279">
    <property type="entry name" value="Beta-D-glucan exohydrolase, C-terminal domain"/>
    <property type="match status" value="1"/>
</dbReference>
<sequence length="867" mass="94992">MPAPNEANHKMDRSFLSAKIPDLLKSLTTDEKISLLAGQDFWNTVPVPRLNIPSIKVSDGPNGARGGSFYHMTPATALPAATALGATFSTPLIRSAGELLAAETKARNAVCLLAPTINIQRSPLGGRAFESFSEDPTLSGLIAAAYINGLQSEGVSAAIKHFVGNDQEHERNGEDSIIAPRPLREVYLRPFQLAQKHSGPQAYMTSYNKVNGTHSSENKWLIDDLLRNEWGFKGLVMSDWFGTYSVSESINAGLNLEMPGPTVWRTTQLVNHLLKAHKIDPRQLDKVVTGVLEWVQMLAKKNEDIVYAAPSPEKTRYDDKEADAKLLRRLGAEGIVLLKNEREILPLKGRKKVAVIGPNAKAKVITGGGSAALRAAWSSSPWTGLQENAPEGLELSYSTGCEGTKFLPLLNEDFTCEDGSKGFDLRHYPVEDSGEMAKEATVVEKWDTSDLFMADFTDPSLGKAFCTEVRATFTAPVDGEYEFGLVVTGKGWVWVDEELIIDNSKKQTRGDAFFGSGTIEKKGTIKVQKGKKYAIRMLHDNRQPEDSTGPAVFAGQGVRLGAFLKTDPDVAISDAASLAAQSDVAVIVVGLNADWESEGYDRPDLSLPLRSNELISAVAKANPNTVVVIQAGSAVSMPWIDEVKGVVYAWYLGNECGNAIADVVYGHRNPSGRLPITLPKRELDIAANLNYKSARTKIHYEEGIWVGYKHFNARGIEPLFPFGHGLSYTEFEYADLKIVEKPSEAKAEGGDSDSWKVGVSVQVKNVGKVAGDHSVHFYTCPPAETATGLKHPQWTLQAFEKVYDLQPGAAKTVTVTLDKYAVSHWDELWNTWRAEQGEWTVRVGKDAQTMVGEAKFVIDRELEWRSL</sequence>
<dbReference type="AlphaFoldDB" id="A0A1B9GZ64"/>
<dbReference type="Pfam" id="PF07691">
    <property type="entry name" value="PA14"/>
    <property type="match status" value="1"/>
</dbReference>
<dbReference type="SMART" id="SM00758">
    <property type="entry name" value="PA14"/>
    <property type="match status" value="1"/>
</dbReference>
<dbReference type="InterPro" id="IPR036881">
    <property type="entry name" value="Glyco_hydro_3_C_sf"/>
</dbReference>
<keyword evidence="5 7" id="KW-0119">Carbohydrate metabolism</keyword>
<evidence type="ECO:0000256" key="1">
    <source>
        <dbReference type="ARBA" id="ARBA00000448"/>
    </source>
</evidence>
<dbReference type="Pfam" id="PF00933">
    <property type="entry name" value="Glyco_hydro_3"/>
    <property type="match status" value="1"/>
</dbReference>
<comment type="similarity">
    <text evidence="2 7">Belongs to the glycosyl hydrolase 3 family.</text>
</comment>
<dbReference type="PANTHER" id="PTHR42715:SF10">
    <property type="entry name" value="BETA-GLUCOSIDASE"/>
    <property type="match status" value="1"/>
</dbReference>
<dbReference type="Gene3D" id="2.60.120.260">
    <property type="entry name" value="Galactose-binding domain-like"/>
    <property type="match status" value="1"/>
</dbReference>
<name>A0A1B9GZ64_9TREE</name>
<feature type="domain" description="PA14" evidence="8">
    <location>
        <begin position="418"/>
        <end position="576"/>
    </location>
</feature>
<keyword evidence="6 7" id="KW-0326">Glycosidase</keyword>
<dbReference type="Gene3D" id="3.40.50.1700">
    <property type="entry name" value="Glycoside hydrolase family 3 C-terminal domain"/>
    <property type="match status" value="1"/>
</dbReference>
<dbReference type="UniPathway" id="UPA00696"/>
<dbReference type="InterPro" id="IPR036962">
    <property type="entry name" value="Glyco_hydro_3_N_sf"/>
</dbReference>
<proteinExistence type="inferred from homology"/>
<dbReference type="SMART" id="SM01217">
    <property type="entry name" value="Fn3_like"/>
    <property type="match status" value="1"/>
</dbReference>
<evidence type="ECO:0000256" key="4">
    <source>
        <dbReference type="ARBA" id="ARBA00022801"/>
    </source>
</evidence>
<dbReference type="PROSITE" id="PS00775">
    <property type="entry name" value="GLYCOSYL_HYDROL_F3"/>
    <property type="match status" value="1"/>
</dbReference>
<dbReference type="InterPro" id="IPR026891">
    <property type="entry name" value="Fn3-like"/>
</dbReference>